<proteinExistence type="predicted"/>
<feature type="chain" id="PRO_5015653272" evidence="2">
    <location>
        <begin position="23"/>
        <end position="294"/>
    </location>
</feature>
<dbReference type="Proteomes" id="UP000238634">
    <property type="component" value="Unassembled WGS sequence"/>
</dbReference>
<accession>A0A2T1DME1</accession>
<dbReference type="STRING" id="1920490.GCA_001895925_01682"/>
<gene>
    <name evidence="3" type="ORF">C7B65_03470</name>
</gene>
<feature type="repeat" description="TPR" evidence="1">
    <location>
        <begin position="112"/>
        <end position="145"/>
    </location>
</feature>
<evidence type="ECO:0000313" key="4">
    <source>
        <dbReference type="Proteomes" id="UP000238634"/>
    </source>
</evidence>
<dbReference type="PROSITE" id="PS50005">
    <property type="entry name" value="TPR"/>
    <property type="match status" value="3"/>
</dbReference>
<dbReference type="RefSeq" id="WP_073069502.1">
    <property type="nucleotide sequence ID" value="NZ_MPPI01000002.1"/>
</dbReference>
<dbReference type="EMBL" id="PVWG01000002">
    <property type="protein sequence ID" value="PSB21653.1"/>
    <property type="molecule type" value="Genomic_DNA"/>
</dbReference>
<dbReference type="Gene3D" id="1.25.40.10">
    <property type="entry name" value="Tetratricopeptide repeat domain"/>
    <property type="match status" value="1"/>
</dbReference>
<dbReference type="PANTHER" id="PTHR12558:SF13">
    <property type="entry name" value="CELL DIVISION CYCLE PROTEIN 27 HOMOLOG"/>
    <property type="match status" value="1"/>
</dbReference>
<reference evidence="3 4" key="1">
    <citation type="submission" date="2018-02" db="EMBL/GenBank/DDBJ databases">
        <authorList>
            <person name="Cohen D.B."/>
            <person name="Kent A.D."/>
        </authorList>
    </citation>
    <scope>NUCLEOTIDE SEQUENCE [LARGE SCALE GENOMIC DNA]</scope>
    <source>
        <strain evidence="3 4">ULC007</strain>
    </source>
</reference>
<dbReference type="Pfam" id="PF13432">
    <property type="entry name" value="TPR_16"/>
    <property type="match status" value="2"/>
</dbReference>
<comment type="caution">
    <text evidence="3">The sequence shown here is derived from an EMBL/GenBank/DDBJ whole genome shotgun (WGS) entry which is preliminary data.</text>
</comment>
<dbReference type="SUPFAM" id="SSF48452">
    <property type="entry name" value="TPR-like"/>
    <property type="match status" value="1"/>
</dbReference>
<dbReference type="InterPro" id="IPR011990">
    <property type="entry name" value="TPR-like_helical_dom_sf"/>
</dbReference>
<dbReference type="SMART" id="SM00028">
    <property type="entry name" value="TPR"/>
    <property type="match status" value="5"/>
</dbReference>
<keyword evidence="1" id="KW-0802">TPR repeat</keyword>
<protein>
    <submittedName>
        <fullName evidence="3">Tetratricopeptide repeat protein</fullName>
    </submittedName>
</protein>
<feature type="repeat" description="TPR" evidence="1">
    <location>
        <begin position="78"/>
        <end position="111"/>
    </location>
</feature>
<keyword evidence="4" id="KW-1185">Reference proteome</keyword>
<name>A0A2T1DME1_9CYAN</name>
<organism evidence="3 4">
    <name type="scientific">Phormidesmis priestleyi ULC007</name>
    <dbReference type="NCBI Taxonomy" id="1920490"/>
    <lineage>
        <taxon>Bacteria</taxon>
        <taxon>Bacillati</taxon>
        <taxon>Cyanobacteriota</taxon>
        <taxon>Cyanophyceae</taxon>
        <taxon>Leptolyngbyales</taxon>
        <taxon>Leptolyngbyaceae</taxon>
        <taxon>Phormidesmis</taxon>
    </lineage>
</organism>
<feature type="repeat" description="TPR" evidence="1">
    <location>
        <begin position="146"/>
        <end position="179"/>
    </location>
</feature>
<reference evidence="3 4" key="2">
    <citation type="submission" date="2018-03" db="EMBL/GenBank/DDBJ databases">
        <title>The ancient ancestry and fast evolution of plastids.</title>
        <authorList>
            <person name="Moore K.R."/>
            <person name="Magnabosco C."/>
            <person name="Momper L."/>
            <person name="Gold D.A."/>
            <person name="Bosak T."/>
            <person name="Fournier G.P."/>
        </authorList>
    </citation>
    <scope>NUCLEOTIDE SEQUENCE [LARGE SCALE GENOMIC DNA]</scope>
    <source>
        <strain evidence="3 4">ULC007</strain>
    </source>
</reference>
<evidence type="ECO:0000256" key="1">
    <source>
        <dbReference type="PROSITE-ProRule" id="PRU00339"/>
    </source>
</evidence>
<evidence type="ECO:0000313" key="3">
    <source>
        <dbReference type="EMBL" id="PSB21653.1"/>
    </source>
</evidence>
<sequence length="294" mass="32385">MPKRISFLSALTILSVWTAAHPAFGQALVPHMLQLDTKKLEQQGIGLVQEATQLAQFQQFDLALSRARLATQLAPKIPEAWAVLGGLYLQANQIDPGINALKRAQTIDPRNAAILFALGTAHFQKASYQQSIDYIQSGLKLKPNVPGALFDLGNAYLMLKQNREAIASYEKAYAQDKEYWPAINNVALVKYEQGDVDDAIRLWRTSVAIDPKAAEPKLAAAVALYNKGDREQGLTLGEAAIRLDSRYGDLKFLKDNLWGEKLLAATQKFLSVPRIQATIAQAQSAPPVQPQRPE</sequence>
<evidence type="ECO:0000256" key="2">
    <source>
        <dbReference type="SAM" id="SignalP"/>
    </source>
</evidence>
<dbReference type="InterPro" id="IPR019734">
    <property type="entry name" value="TPR_rpt"/>
</dbReference>
<feature type="signal peptide" evidence="2">
    <location>
        <begin position="1"/>
        <end position="22"/>
    </location>
</feature>
<dbReference type="AlphaFoldDB" id="A0A2T1DME1"/>
<dbReference type="Pfam" id="PF13181">
    <property type="entry name" value="TPR_8"/>
    <property type="match status" value="1"/>
</dbReference>
<dbReference type="PANTHER" id="PTHR12558">
    <property type="entry name" value="CELL DIVISION CYCLE 16,23,27"/>
    <property type="match status" value="1"/>
</dbReference>
<dbReference type="OrthoDB" id="495305at2"/>
<keyword evidence="2" id="KW-0732">Signal</keyword>